<dbReference type="EMBL" id="CP061169">
    <property type="protein sequence ID" value="QPZ37430.1"/>
    <property type="molecule type" value="Genomic_DNA"/>
</dbReference>
<feature type="transmembrane region" description="Helical" evidence="1">
    <location>
        <begin position="52"/>
        <end position="72"/>
    </location>
</feature>
<protein>
    <recommendedName>
        <fullName evidence="4">DUF423 domain-containing protein</fullName>
    </recommendedName>
</protein>
<keyword evidence="1" id="KW-0472">Membrane</keyword>
<feature type="transmembrane region" description="Helical" evidence="1">
    <location>
        <begin position="78"/>
        <end position="98"/>
    </location>
</feature>
<gene>
    <name evidence="2" type="ORF">HCR76_11350</name>
</gene>
<keyword evidence="1" id="KW-0812">Transmembrane</keyword>
<evidence type="ECO:0000313" key="2">
    <source>
        <dbReference type="EMBL" id="QPZ37430.1"/>
    </source>
</evidence>
<proteinExistence type="predicted"/>
<dbReference type="Proteomes" id="UP000662814">
    <property type="component" value="Chromosome"/>
</dbReference>
<feature type="transmembrane region" description="Helical" evidence="1">
    <location>
        <begin position="6"/>
        <end position="31"/>
    </location>
</feature>
<keyword evidence="3" id="KW-1185">Reference proteome</keyword>
<reference evidence="2 3" key="1">
    <citation type="submission" date="2020-12" db="EMBL/GenBank/DDBJ databases">
        <title>Microbacterium sp. HY060.</title>
        <authorList>
            <person name="Zhou J."/>
        </authorList>
    </citation>
    <scope>NUCLEOTIDE SEQUENCE [LARGE SCALE GENOMIC DNA]</scope>
    <source>
        <strain evidence="2 3">HY60</strain>
    </source>
</reference>
<evidence type="ECO:0000313" key="3">
    <source>
        <dbReference type="Proteomes" id="UP000662814"/>
    </source>
</evidence>
<sequence length="137" mass="13811">MFSSSMTITAGAVLLTIIGIAYGGTFMLRVVTGKQGANDLQKSFFRAGHAHAGMLVTLGLVVGLVMSAADVGPLGDRIAGGVLTTAILIPGGFFFSVIGRDPKKPNAWIALIWAGAALLTVSLLAGGILLITTGAAA</sequence>
<dbReference type="RefSeq" id="WP_166991922.1">
    <property type="nucleotide sequence ID" value="NZ_CP061169.1"/>
</dbReference>
<keyword evidence="1" id="KW-1133">Transmembrane helix</keyword>
<organism evidence="2 3">
    <name type="scientific">Paramicrobacterium chengjingii</name>
    <dbReference type="NCBI Taxonomy" id="2769067"/>
    <lineage>
        <taxon>Bacteria</taxon>
        <taxon>Bacillati</taxon>
        <taxon>Actinomycetota</taxon>
        <taxon>Actinomycetes</taxon>
        <taxon>Micrococcales</taxon>
        <taxon>Microbacteriaceae</taxon>
        <taxon>Paramicrobacterium</taxon>
    </lineage>
</organism>
<evidence type="ECO:0008006" key="4">
    <source>
        <dbReference type="Google" id="ProtNLM"/>
    </source>
</evidence>
<accession>A0ABX6YFI2</accession>
<name>A0ABX6YFI2_9MICO</name>
<evidence type="ECO:0000256" key="1">
    <source>
        <dbReference type="SAM" id="Phobius"/>
    </source>
</evidence>
<feature type="transmembrane region" description="Helical" evidence="1">
    <location>
        <begin position="110"/>
        <end position="131"/>
    </location>
</feature>